<keyword evidence="3 6" id="KW-0032">Aminotransferase</keyword>
<dbReference type="Gene3D" id="3.90.1150.10">
    <property type="entry name" value="Aspartate Aminotransferase, domain 1"/>
    <property type="match status" value="1"/>
</dbReference>
<evidence type="ECO:0000256" key="2">
    <source>
        <dbReference type="ARBA" id="ARBA00007441"/>
    </source>
</evidence>
<comment type="similarity">
    <text evidence="2 6">Belongs to the class-I pyridoxal-phosphate-dependent aminotransferase family.</text>
</comment>
<accession>A0A2J0L2Q2</accession>
<dbReference type="InterPro" id="IPR015424">
    <property type="entry name" value="PyrdxlP-dep_Trfase"/>
</dbReference>
<organism evidence="8 9">
    <name type="scientific">Candidatus Aquitaenariimonas noxiae</name>
    <dbReference type="NCBI Taxonomy" id="1974741"/>
    <lineage>
        <taxon>Bacteria</taxon>
        <taxon>Pseudomonadati</taxon>
        <taxon>Candidatus Omnitrophota</taxon>
        <taxon>Candidatus Aquitaenariimonas</taxon>
    </lineage>
</organism>
<protein>
    <recommendedName>
        <fullName evidence="6">Aminotransferase</fullName>
        <ecNumber evidence="6">2.6.1.-</ecNumber>
    </recommendedName>
</protein>
<dbReference type="SUPFAM" id="SSF53383">
    <property type="entry name" value="PLP-dependent transferases"/>
    <property type="match status" value="1"/>
</dbReference>
<dbReference type="GO" id="GO:0006520">
    <property type="term" value="P:amino acid metabolic process"/>
    <property type="evidence" value="ECO:0007669"/>
    <property type="project" value="InterPro"/>
</dbReference>
<dbReference type="GO" id="GO:0030170">
    <property type="term" value="F:pyridoxal phosphate binding"/>
    <property type="evidence" value="ECO:0007669"/>
    <property type="project" value="InterPro"/>
</dbReference>
<dbReference type="PANTHER" id="PTHR46383">
    <property type="entry name" value="ASPARTATE AMINOTRANSFERASE"/>
    <property type="match status" value="1"/>
</dbReference>
<dbReference type="InterPro" id="IPR015421">
    <property type="entry name" value="PyrdxlP-dep_Trfase_major"/>
</dbReference>
<evidence type="ECO:0000313" key="8">
    <source>
        <dbReference type="EMBL" id="PIU42373.1"/>
    </source>
</evidence>
<dbReference type="InterPro" id="IPR050596">
    <property type="entry name" value="AspAT/PAT-like"/>
</dbReference>
<dbReference type="Proteomes" id="UP000230052">
    <property type="component" value="Unassembled WGS sequence"/>
</dbReference>
<evidence type="ECO:0000256" key="1">
    <source>
        <dbReference type="ARBA" id="ARBA00001933"/>
    </source>
</evidence>
<keyword evidence="5" id="KW-0663">Pyridoxal phosphate</keyword>
<evidence type="ECO:0000313" key="9">
    <source>
        <dbReference type="Proteomes" id="UP000230052"/>
    </source>
</evidence>
<evidence type="ECO:0000259" key="7">
    <source>
        <dbReference type="Pfam" id="PF00155"/>
    </source>
</evidence>
<sequence length="388" mass="42906">MRLSKRIEKIDPSSTLAITARAKQLKKEGKDVVDFGAGEPDFDTPEFIKDAAIKAIKEGFTKYTPSTGIPELKEAISKKFKIDNSLDYKASQIIVSCGAKHSLYNIFQALLDEGDEVLVPSPYWVSYPEMVKLAGGVPVFVGTDMKSSFKITKKLLKSKVTPKTKAFILNSPSNPTGTVYTKEELEDIASLLKEKSITVISDEIYENLIYEGKHVSIASLDKDIYNLAITVNGVSKTYSMTGWRIGYLAGPEGIIKAISTLQDHSTSNPTSISQKAALAALVDERGNVFVANMFKEFKKRRDYMVERLKNIPGFSPFIPGGAFYIFCSISKTGLKSSELTKILLEKELVAVIPGDGFGADDYIRLSFATSMEDIKKGLDRIEEWARSR</sequence>
<dbReference type="Pfam" id="PF00155">
    <property type="entry name" value="Aminotran_1_2"/>
    <property type="match status" value="1"/>
</dbReference>
<dbReference type="InterPro" id="IPR004838">
    <property type="entry name" value="NHTrfase_class1_PyrdxlP-BS"/>
</dbReference>
<comment type="caution">
    <text evidence="8">The sequence shown here is derived from an EMBL/GenBank/DDBJ whole genome shotgun (WGS) entry which is preliminary data.</text>
</comment>
<dbReference type="PROSITE" id="PS00105">
    <property type="entry name" value="AA_TRANSFER_CLASS_1"/>
    <property type="match status" value="1"/>
</dbReference>
<reference evidence="8 9" key="1">
    <citation type="submission" date="2017-09" db="EMBL/GenBank/DDBJ databases">
        <title>Depth-based differentiation of microbial function through sediment-hosted aquifers and enrichment of novel symbionts in the deep terrestrial subsurface.</title>
        <authorList>
            <person name="Probst A.J."/>
            <person name="Ladd B."/>
            <person name="Jarett J.K."/>
            <person name="Geller-Mcgrath D.E."/>
            <person name="Sieber C.M."/>
            <person name="Emerson J.B."/>
            <person name="Anantharaman K."/>
            <person name="Thomas B.C."/>
            <person name="Malmstrom R."/>
            <person name="Stieglmeier M."/>
            <person name="Klingl A."/>
            <person name="Woyke T."/>
            <person name="Ryan C.M."/>
            <person name="Banfield J.F."/>
        </authorList>
    </citation>
    <scope>NUCLEOTIDE SEQUENCE [LARGE SCALE GENOMIC DNA]</scope>
    <source>
        <strain evidence="8">CG07_land_8_20_14_0_80_42_15</strain>
    </source>
</reference>
<dbReference type="PANTHER" id="PTHR46383:SF1">
    <property type="entry name" value="ASPARTATE AMINOTRANSFERASE"/>
    <property type="match status" value="1"/>
</dbReference>
<dbReference type="EMBL" id="PEWV01000008">
    <property type="protein sequence ID" value="PIU42373.1"/>
    <property type="molecule type" value="Genomic_DNA"/>
</dbReference>
<dbReference type="CDD" id="cd00609">
    <property type="entry name" value="AAT_like"/>
    <property type="match status" value="1"/>
</dbReference>
<gene>
    <name evidence="8" type="ORF">COS99_00500</name>
</gene>
<feature type="domain" description="Aminotransferase class I/classII large" evidence="7">
    <location>
        <begin position="30"/>
        <end position="381"/>
    </location>
</feature>
<dbReference type="Gene3D" id="3.40.640.10">
    <property type="entry name" value="Type I PLP-dependent aspartate aminotransferase-like (Major domain)"/>
    <property type="match status" value="1"/>
</dbReference>
<evidence type="ECO:0000256" key="6">
    <source>
        <dbReference type="RuleBase" id="RU000481"/>
    </source>
</evidence>
<evidence type="ECO:0000256" key="3">
    <source>
        <dbReference type="ARBA" id="ARBA00022576"/>
    </source>
</evidence>
<evidence type="ECO:0000256" key="5">
    <source>
        <dbReference type="ARBA" id="ARBA00022898"/>
    </source>
</evidence>
<comment type="cofactor">
    <cofactor evidence="1 6">
        <name>pyridoxal 5'-phosphate</name>
        <dbReference type="ChEBI" id="CHEBI:597326"/>
    </cofactor>
</comment>
<dbReference type="GO" id="GO:0008483">
    <property type="term" value="F:transaminase activity"/>
    <property type="evidence" value="ECO:0007669"/>
    <property type="project" value="UniProtKB-KW"/>
</dbReference>
<dbReference type="FunFam" id="3.40.640.10:FF:000033">
    <property type="entry name" value="Aspartate aminotransferase"/>
    <property type="match status" value="1"/>
</dbReference>
<name>A0A2J0L2Q2_9BACT</name>
<dbReference type="InterPro" id="IPR015422">
    <property type="entry name" value="PyrdxlP-dep_Trfase_small"/>
</dbReference>
<evidence type="ECO:0000256" key="4">
    <source>
        <dbReference type="ARBA" id="ARBA00022679"/>
    </source>
</evidence>
<keyword evidence="4 6" id="KW-0808">Transferase</keyword>
<dbReference type="AlphaFoldDB" id="A0A2J0L2Q2"/>
<proteinExistence type="inferred from homology"/>
<dbReference type="InterPro" id="IPR004839">
    <property type="entry name" value="Aminotransferase_I/II_large"/>
</dbReference>
<dbReference type="PRINTS" id="PR00753">
    <property type="entry name" value="ACCSYNTHASE"/>
</dbReference>
<dbReference type="EC" id="2.6.1.-" evidence="6"/>